<gene>
    <name evidence="6" type="ORF">H7849_19045</name>
</gene>
<dbReference type="Proteomes" id="UP000515312">
    <property type="component" value="Chromosome"/>
</dbReference>
<comment type="similarity">
    <text evidence="1">Belongs to the sigma-70 factor family. ECF subfamily.</text>
</comment>
<dbReference type="PANTHER" id="PTHR43133:SF39">
    <property type="entry name" value="SIMILAR TO RNA POLYMERASE SIGMA-E FACTOR"/>
    <property type="match status" value="1"/>
</dbReference>
<evidence type="ECO:0000313" key="7">
    <source>
        <dbReference type="Proteomes" id="UP000515312"/>
    </source>
</evidence>
<dbReference type="GO" id="GO:0006352">
    <property type="term" value="P:DNA-templated transcription initiation"/>
    <property type="evidence" value="ECO:0007669"/>
    <property type="project" value="InterPro"/>
</dbReference>
<evidence type="ECO:0000256" key="2">
    <source>
        <dbReference type="ARBA" id="ARBA00023015"/>
    </source>
</evidence>
<dbReference type="InterPro" id="IPR011517">
    <property type="entry name" value="RNA_pol_sigma70_ECF-like"/>
</dbReference>
<feature type="domain" description="RNA polymerase sigma-70 ECF-like HTH" evidence="5">
    <location>
        <begin position="6"/>
        <end position="183"/>
    </location>
</feature>
<proteinExistence type="inferred from homology"/>
<dbReference type="SUPFAM" id="SSF88946">
    <property type="entry name" value="Sigma2 domain of RNA polymerase sigma factors"/>
    <property type="match status" value="1"/>
</dbReference>
<keyword evidence="7" id="KW-1185">Reference proteome</keyword>
<evidence type="ECO:0000313" key="6">
    <source>
        <dbReference type="EMBL" id="QNI31174.1"/>
    </source>
</evidence>
<dbReference type="SUPFAM" id="SSF88659">
    <property type="entry name" value="Sigma3 and sigma4 domains of RNA polymerase sigma factors"/>
    <property type="match status" value="1"/>
</dbReference>
<dbReference type="InterPro" id="IPR036388">
    <property type="entry name" value="WH-like_DNA-bd_sf"/>
</dbReference>
<dbReference type="RefSeq" id="WP_186741594.1">
    <property type="nucleotide sequence ID" value="NZ_CP060394.1"/>
</dbReference>
<evidence type="ECO:0000256" key="3">
    <source>
        <dbReference type="ARBA" id="ARBA00023082"/>
    </source>
</evidence>
<evidence type="ECO:0000259" key="5">
    <source>
        <dbReference type="Pfam" id="PF07638"/>
    </source>
</evidence>
<dbReference type="KEGG" id="adin:H7849_19045"/>
<accession>A0A7G8BF54</accession>
<reference evidence="6 7" key="1">
    <citation type="submission" date="2020-08" db="EMBL/GenBank/DDBJ databases">
        <title>Edaphobacter telluris sp. nov. and Acidobacterium dinghuensis sp. nov., two acidobacteria isolated from forest soil.</title>
        <authorList>
            <person name="Fu J."/>
            <person name="Qiu L."/>
        </authorList>
    </citation>
    <scope>NUCLEOTIDE SEQUENCE [LARGE SCALE GENOMIC DNA]</scope>
    <source>
        <strain evidence="6">4Y35</strain>
    </source>
</reference>
<dbReference type="Gene3D" id="1.10.1740.10">
    <property type="match status" value="1"/>
</dbReference>
<keyword evidence="3" id="KW-0731">Sigma factor</keyword>
<dbReference type="InterPro" id="IPR039425">
    <property type="entry name" value="RNA_pol_sigma-70-like"/>
</dbReference>
<dbReference type="Pfam" id="PF07638">
    <property type="entry name" value="Sigma70_ECF"/>
    <property type="match status" value="1"/>
</dbReference>
<evidence type="ECO:0000256" key="4">
    <source>
        <dbReference type="ARBA" id="ARBA00023163"/>
    </source>
</evidence>
<dbReference type="NCBIfam" id="TIGR02999">
    <property type="entry name" value="Sig-70_X6"/>
    <property type="match status" value="1"/>
</dbReference>
<dbReference type="InterPro" id="IPR013325">
    <property type="entry name" value="RNA_pol_sigma_r2"/>
</dbReference>
<keyword evidence="4" id="KW-0804">Transcription</keyword>
<dbReference type="EMBL" id="CP060394">
    <property type="protein sequence ID" value="QNI31174.1"/>
    <property type="molecule type" value="Genomic_DNA"/>
</dbReference>
<dbReference type="InterPro" id="IPR014284">
    <property type="entry name" value="RNA_pol_sigma-70_dom"/>
</dbReference>
<name>A0A7G8BF54_9BACT</name>
<sequence>MSASEGDVTALLKAMTRGDVTANEKLLPLVYKELHRLAKSYMRRERRDHTLQPTALINEAYLRLAHDSTDWQSRAHFIGIAANVMRQVLIDHARAHKARVRGGDLQRVEFDEGFIVSGNTSPDLLALDEALLRLEKENPRQAKVVELRYFAGLSVEETARVLGIAPRSVKRDWAVARTRLYGEISRRGRNA</sequence>
<dbReference type="AlphaFoldDB" id="A0A7G8BF54"/>
<dbReference type="Gene3D" id="1.10.10.10">
    <property type="entry name" value="Winged helix-like DNA-binding domain superfamily/Winged helix DNA-binding domain"/>
    <property type="match status" value="1"/>
</dbReference>
<dbReference type="GO" id="GO:0016987">
    <property type="term" value="F:sigma factor activity"/>
    <property type="evidence" value="ECO:0007669"/>
    <property type="project" value="UniProtKB-KW"/>
</dbReference>
<dbReference type="NCBIfam" id="TIGR02937">
    <property type="entry name" value="sigma70-ECF"/>
    <property type="match status" value="1"/>
</dbReference>
<dbReference type="InterPro" id="IPR013324">
    <property type="entry name" value="RNA_pol_sigma_r3/r4-like"/>
</dbReference>
<protein>
    <submittedName>
        <fullName evidence="6">Sigma-70 family RNA polymerase sigma factor</fullName>
    </submittedName>
</protein>
<dbReference type="PANTHER" id="PTHR43133">
    <property type="entry name" value="RNA POLYMERASE ECF-TYPE SIGMA FACTO"/>
    <property type="match status" value="1"/>
</dbReference>
<dbReference type="InterPro" id="IPR053812">
    <property type="entry name" value="HTH_Sigma70_ECF-like"/>
</dbReference>
<organism evidence="6 7">
    <name type="scientific">Alloacidobacterium dinghuense</name>
    <dbReference type="NCBI Taxonomy" id="2763107"/>
    <lineage>
        <taxon>Bacteria</taxon>
        <taxon>Pseudomonadati</taxon>
        <taxon>Acidobacteriota</taxon>
        <taxon>Terriglobia</taxon>
        <taxon>Terriglobales</taxon>
        <taxon>Acidobacteriaceae</taxon>
        <taxon>Alloacidobacterium</taxon>
    </lineage>
</organism>
<keyword evidence="2" id="KW-0805">Transcription regulation</keyword>
<evidence type="ECO:0000256" key="1">
    <source>
        <dbReference type="ARBA" id="ARBA00010641"/>
    </source>
</evidence>